<name>A0AAV9WQR5_9PEZI</name>
<feature type="region of interest" description="Disordered" evidence="1">
    <location>
        <begin position="24"/>
        <end position="53"/>
    </location>
</feature>
<evidence type="ECO:0000313" key="3">
    <source>
        <dbReference type="EMBL" id="KAK6512609.1"/>
    </source>
</evidence>
<evidence type="ECO:0000313" key="4">
    <source>
        <dbReference type="Proteomes" id="UP001370758"/>
    </source>
</evidence>
<sequence>MRVAGFAPLALLFFAPFVGARRGGGGGSDGSGGGDGGGTSGGSGGSSDTTNRCFDSRGYQQEEIYDGPMFSGYYDGQLTFKYRLTKSSSTSETTEYSCISADNQYHTFTYDAVMNIGATATNGILDLLFWELRAFTPWDRGSAGDIAPLREVFRLSSLGYPDLRITYPNGTVADHVTSREISWVTDITPVRNSTGNITSVNIDTDFVYTPLSDYGLAPATNNWVPLEDVCTTGFHIESSQYDSATFFPRGRNETATGALLTIWLQPNVSDMSANITGVGTDTVNFNLLNGKFQNLIGGAQPEWPCYLSGGLIFNDPPAGWEPFIKGKSSLTRESYWNASGDFQVSFEGALNISASKPITGYNESADALPQWKISGGPHAFRPMLTSAGIFCLVLASTMIF</sequence>
<gene>
    <name evidence="3" type="ORF">TWF481_001492</name>
</gene>
<dbReference type="EMBL" id="JAVHJL010000001">
    <property type="protein sequence ID" value="KAK6512609.1"/>
    <property type="molecule type" value="Genomic_DNA"/>
</dbReference>
<reference evidence="3 4" key="1">
    <citation type="submission" date="2023-08" db="EMBL/GenBank/DDBJ databases">
        <authorList>
            <person name="Palmer J.M."/>
        </authorList>
    </citation>
    <scope>NUCLEOTIDE SEQUENCE [LARGE SCALE GENOMIC DNA]</scope>
    <source>
        <strain evidence="3 4">TWF481</strain>
    </source>
</reference>
<accession>A0AAV9WQR5</accession>
<feature type="signal peptide" evidence="2">
    <location>
        <begin position="1"/>
        <end position="20"/>
    </location>
</feature>
<keyword evidence="4" id="KW-1185">Reference proteome</keyword>
<protein>
    <submittedName>
        <fullName evidence="3">Uncharacterized protein</fullName>
    </submittedName>
</protein>
<dbReference type="Proteomes" id="UP001370758">
    <property type="component" value="Unassembled WGS sequence"/>
</dbReference>
<feature type="chain" id="PRO_5043328796" evidence="2">
    <location>
        <begin position="21"/>
        <end position="400"/>
    </location>
</feature>
<organism evidence="3 4">
    <name type="scientific">Arthrobotrys musiformis</name>
    <dbReference type="NCBI Taxonomy" id="47236"/>
    <lineage>
        <taxon>Eukaryota</taxon>
        <taxon>Fungi</taxon>
        <taxon>Dikarya</taxon>
        <taxon>Ascomycota</taxon>
        <taxon>Pezizomycotina</taxon>
        <taxon>Orbiliomycetes</taxon>
        <taxon>Orbiliales</taxon>
        <taxon>Orbiliaceae</taxon>
        <taxon>Arthrobotrys</taxon>
    </lineage>
</organism>
<proteinExistence type="predicted"/>
<evidence type="ECO:0000256" key="2">
    <source>
        <dbReference type="SAM" id="SignalP"/>
    </source>
</evidence>
<evidence type="ECO:0000256" key="1">
    <source>
        <dbReference type="SAM" id="MobiDB-lite"/>
    </source>
</evidence>
<dbReference type="AlphaFoldDB" id="A0AAV9WQR5"/>
<comment type="caution">
    <text evidence="3">The sequence shown here is derived from an EMBL/GenBank/DDBJ whole genome shotgun (WGS) entry which is preliminary data.</text>
</comment>
<keyword evidence="2" id="KW-0732">Signal</keyword>
<feature type="compositionally biased region" description="Gly residues" evidence="1">
    <location>
        <begin position="24"/>
        <end position="45"/>
    </location>
</feature>